<dbReference type="InterPro" id="IPR015943">
    <property type="entry name" value="WD40/YVTN_repeat-like_dom_sf"/>
</dbReference>
<feature type="chain" id="PRO_5047071232" evidence="3">
    <location>
        <begin position="27"/>
        <end position="356"/>
    </location>
</feature>
<evidence type="ECO:0000256" key="3">
    <source>
        <dbReference type="SAM" id="SignalP"/>
    </source>
</evidence>
<gene>
    <name evidence="5" type="ORF">WG929_04095</name>
</gene>
<dbReference type="Pfam" id="PF14870">
    <property type="entry name" value="PSII_BNR"/>
    <property type="match status" value="1"/>
</dbReference>
<comment type="caution">
    <text evidence="5">The sequence shown here is derived from an EMBL/GenBank/DDBJ whole genome shotgun (WGS) entry which is preliminary data.</text>
</comment>
<feature type="domain" description="Photosynthesis system II assembly factor Ycf48/Hcf136-like" evidence="4">
    <location>
        <begin position="163"/>
        <end position="307"/>
    </location>
</feature>
<name>A0ABW8NF44_9GAMM</name>
<dbReference type="PANTHER" id="PTHR47199">
    <property type="entry name" value="PHOTOSYSTEM II STABILITY/ASSEMBLY FACTOR HCF136, CHLOROPLASTIC"/>
    <property type="match status" value="1"/>
</dbReference>
<keyword evidence="2" id="KW-0604">Photosystem II</keyword>
<reference evidence="5 6" key="1">
    <citation type="submission" date="2024-03" db="EMBL/GenBank/DDBJ databases">
        <title>High-quality draft genome sequence of Oceanobacter sp. wDCs-4.</title>
        <authorList>
            <person name="Dong C."/>
        </authorList>
    </citation>
    <scope>NUCLEOTIDE SEQUENCE [LARGE SCALE GENOMIC DNA]</scope>
    <source>
        <strain evidence="6">wDCs-4</strain>
    </source>
</reference>
<evidence type="ECO:0000259" key="4">
    <source>
        <dbReference type="Pfam" id="PF14870"/>
    </source>
</evidence>
<protein>
    <submittedName>
        <fullName evidence="5">YCF48-related protein</fullName>
    </submittedName>
</protein>
<evidence type="ECO:0000256" key="2">
    <source>
        <dbReference type="ARBA" id="ARBA00023276"/>
    </source>
</evidence>
<dbReference type="PANTHER" id="PTHR47199:SF2">
    <property type="entry name" value="PHOTOSYSTEM II STABILITY_ASSEMBLY FACTOR HCF136, CHLOROPLASTIC"/>
    <property type="match status" value="1"/>
</dbReference>
<feature type="signal peptide" evidence="3">
    <location>
        <begin position="1"/>
        <end position="26"/>
    </location>
</feature>
<organism evidence="5 6">
    <name type="scientific">Oceanobacter antarcticus</name>
    <dbReference type="NCBI Taxonomy" id="3133425"/>
    <lineage>
        <taxon>Bacteria</taxon>
        <taxon>Pseudomonadati</taxon>
        <taxon>Pseudomonadota</taxon>
        <taxon>Gammaproteobacteria</taxon>
        <taxon>Oceanospirillales</taxon>
        <taxon>Oceanospirillaceae</taxon>
        <taxon>Oceanobacter</taxon>
    </lineage>
</organism>
<dbReference type="RefSeq" id="WP_416205022.1">
    <property type="nucleotide sequence ID" value="NZ_JBBKTX010000004.1"/>
</dbReference>
<keyword evidence="3" id="KW-0732">Signal</keyword>
<dbReference type="Proteomes" id="UP001620597">
    <property type="component" value="Unassembled WGS sequence"/>
</dbReference>
<proteinExistence type="predicted"/>
<dbReference type="SUPFAM" id="SSF110296">
    <property type="entry name" value="Oligoxyloglucan reducing end-specific cellobiohydrolase"/>
    <property type="match status" value="1"/>
</dbReference>
<keyword evidence="1" id="KW-0602">Photosynthesis</keyword>
<evidence type="ECO:0000313" key="5">
    <source>
        <dbReference type="EMBL" id="MFK4751586.1"/>
    </source>
</evidence>
<dbReference type="EMBL" id="JBBKTX010000004">
    <property type="protein sequence ID" value="MFK4751586.1"/>
    <property type="molecule type" value="Genomic_DNA"/>
</dbReference>
<keyword evidence="6" id="KW-1185">Reference proteome</keyword>
<sequence>MMAVASKHGFLALLLALAGLGSPCLAAEQNPDEVADAWDRPALSSRADAHSFMTSVALAGSRQIAVGERGLILLSGDRGTHWIQAPVSVSVTLTDVDFFDANTGYATGHSGVVLATTDGGAHWQVVLTGEQIARILLAEAEASGNDHALRAANFLVQDGPDKPLFDLLVLSAKHLIVVGAYGLALESNDGGATWSDWAQRLNNVMGMHLYGIRKQGQRWLVFGEQGLVQLSVDNGHTFSELEAPYPGSFFTGEITAGGRLVLAGLKGNTLVSADAGQHWQEISNPVAATITSSLYQDGELLLINQAGQILRETNGALLPVINKKLPPLNHLVRTQDGGLLAASVRGIILVESGDVQ</sequence>
<evidence type="ECO:0000256" key="1">
    <source>
        <dbReference type="ARBA" id="ARBA00022531"/>
    </source>
</evidence>
<dbReference type="CDD" id="cd15482">
    <property type="entry name" value="Sialidase_non-viral"/>
    <property type="match status" value="1"/>
</dbReference>
<evidence type="ECO:0000313" key="6">
    <source>
        <dbReference type="Proteomes" id="UP001620597"/>
    </source>
</evidence>
<dbReference type="Gene3D" id="2.130.10.10">
    <property type="entry name" value="YVTN repeat-like/Quinoprotein amine dehydrogenase"/>
    <property type="match status" value="1"/>
</dbReference>
<dbReference type="InterPro" id="IPR028203">
    <property type="entry name" value="PSII_CF48-like_dom"/>
</dbReference>
<accession>A0ABW8NF44</accession>